<keyword evidence="2" id="KW-1185">Reference proteome</keyword>
<comment type="caution">
    <text evidence="1">The sequence shown here is derived from an EMBL/GenBank/DDBJ whole genome shotgun (WGS) entry which is preliminary data.</text>
</comment>
<proteinExistence type="predicted"/>
<dbReference type="Gene3D" id="1.10.600.10">
    <property type="entry name" value="Farnesyl Diphosphate Synthase"/>
    <property type="match status" value="1"/>
</dbReference>
<evidence type="ECO:0000313" key="1">
    <source>
        <dbReference type="EMBL" id="MBS2551169.1"/>
    </source>
</evidence>
<dbReference type="SUPFAM" id="SSF48576">
    <property type="entry name" value="Terpenoid synthases"/>
    <property type="match status" value="1"/>
</dbReference>
<evidence type="ECO:0000313" key="2">
    <source>
        <dbReference type="Proteomes" id="UP000730482"/>
    </source>
</evidence>
<name>A0ABS5KYQ3_9ACTN</name>
<sequence>MAMIGLVPGSTGLGSSRLGGSQLGMAAAGLARAGRPARVTEALYCPPAVRDDPALAAAVQERLDDWGSGVGLAPGPAAGLGRLVVLAHPDTDDVGRLTVAARLLAVGRLLAGGALGADVGDLVQRAPEPGTAATSTDTGAGSGVAASASTATAAAAAIATAAAASPETAETVQAAQAAQTAGHGASASALAQALDQAIAEVYDGCALPDAALPAKADPARAGIANPALLSAMAGLSALPASPYQVERVRRECQALSSAAPGRGGARPPWEYLSLGHINAYSPALAALDAVDGYELSPSASADPELRRAQRLAAFAAALLHDIADPAPSGLTAAIADTDGLGPGAAGRRAAEIHDEAMRAFQHHATHLAASADPATRRYLGGLWTWLGGHRTWHAVS</sequence>
<dbReference type="RefSeq" id="WP_212015296.1">
    <property type="nucleotide sequence ID" value="NZ_JAAFYZ010000129.1"/>
</dbReference>
<organism evidence="1 2">
    <name type="scientific">Catenulispora pinistramenti</name>
    <dbReference type="NCBI Taxonomy" id="2705254"/>
    <lineage>
        <taxon>Bacteria</taxon>
        <taxon>Bacillati</taxon>
        <taxon>Actinomycetota</taxon>
        <taxon>Actinomycetes</taxon>
        <taxon>Catenulisporales</taxon>
        <taxon>Catenulisporaceae</taxon>
        <taxon>Catenulispora</taxon>
    </lineage>
</organism>
<protein>
    <submittedName>
        <fullName evidence="1">Uncharacterized protein</fullName>
    </submittedName>
</protein>
<reference evidence="1 2" key="1">
    <citation type="submission" date="2020-02" db="EMBL/GenBank/DDBJ databases">
        <title>Acidophilic actinobacteria isolated from forest soil.</title>
        <authorList>
            <person name="Golinska P."/>
        </authorList>
    </citation>
    <scope>NUCLEOTIDE SEQUENCE [LARGE SCALE GENOMIC DNA]</scope>
    <source>
        <strain evidence="1 2">NL8</strain>
    </source>
</reference>
<dbReference type="EMBL" id="JAAFYZ010000129">
    <property type="protein sequence ID" value="MBS2551169.1"/>
    <property type="molecule type" value="Genomic_DNA"/>
</dbReference>
<accession>A0ABS5KYQ3</accession>
<dbReference type="Proteomes" id="UP000730482">
    <property type="component" value="Unassembled WGS sequence"/>
</dbReference>
<dbReference type="InterPro" id="IPR008949">
    <property type="entry name" value="Isoprenoid_synthase_dom_sf"/>
</dbReference>
<gene>
    <name evidence="1" type="ORF">KGQ19_30305</name>
</gene>